<feature type="domain" description="ABC transmembrane type-1" evidence="9">
    <location>
        <begin position="94"/>
        <end position="283"/>
    </location>
</feature>
<keyword evidence="3" id="KW-1003">Cell membrane</keyword>
<dbReference type="Proteomes" id="UP000198282">
    <property type="component" value="Unassembled WGS sequence"/>
</dbReference>
<evidence type="ECO:0000256" key="5">
    <source>
        <dbReference type="ARBA" id="ARBA00022989"/>
    </source>
</evidence>
<evidence type="ECO:0000256" key="6">
    <source>
        <dbReference type="ARBA" id="ARBA00023136"/>
    </source>
</evidence>
<dbReference type="GO" id="GO:0005886">
    <property type="term" value="C:plasma membrane"/>
    <property type="evidence" value="ECO:0007669"/>
    <property type="project" value="UniProtKB-SubCell"/>
</dbReference>
<dbReference type="InterPro" id="IPR000515">
    <property type="entry name" value="MetI-like"/>
</dbReference>
<keyword evidence="5 7" id="KW-1133">Transmembrane helix</keyword>
<dbReference type="Pfam" id="PF00528">
    <property type="entry name" value="BPD_transp_1"/>
    <property type="match status" value="1"/>
</dbReference>
<keyword evidence="2 7" id="KW-0813">Transport</keyword>
<dbReference type="Gene3D" id="1.10.3720.10">
    <property type="entry name" value="MetI-like"/>
    <property type="match status" value="1"/>
</dbReference>
<dbReference type="RefSeq" id="WP_245878866.1">
    <property type="nucleotide sequence ID" value="NZ_FZOD01000070.1"/>
</dbReference>
<feature type="transmembrane region" description="Helical" evidence="7">
    <location>
        <begin position="98"/>
        <end position="121"/>
    </location>
</feature>
<dbReference type="PANTHER" id="PTHR43386">
    <property type="entry name" value="OLIGOPEPTIDE TRANSPORT SYSTEM PERMEASE PROTEIN APPC"/>
    <property type="match status" value="1"/>
</dbReference>
<protein>
    <submittedName>
        <fullName evidence="10">Peptide/nickel transport system permease protein</fullName>
    </submittedName>
</protein>
<feature type="transmembrane region" description="Helical" evidence="7">
    <location>
        <begin position="211"/>
        <end position="240"/>
    </location>
</feature>
<dbReference type="SUPFAM" id="SSF161098">
    <property type="entry name" value="MetI-like"/>
    <property type="match status" value="1"/>
</dbReference>
<keyword evidence="11" id="KW-1185">Reference proteome</keyword>
<evidence type="ECO:0000256" key="4">
    <source>
        <dbReference type="ARBA" id="ARBA00022692"/>
    </source>
</evidence>
<dbReference type="EMBL" id="FZOD01000070">
    <property type="protein sequence ID" value="SNT58708.1"/>
    <property type="molecule type" value="Genomic_DNA"/>
</dbReference>
<evidence type="ECO:0000256" key="3">
    <source>
        <dbReference type="ARBA" id="ARBA00022475"/>
    </source>
</evidence>
<dbReference type="AlphaFoldDB" id="A0A239NW98"/>
<dbReference type="InterPro" id="IPR050366">
    <property type="entry name" value="BP-dependent_transpt_permease"/>
</dbReference>
<keyword evidence="6 7" id="KW-0472">Membrane</keyword>
<dbReference type="InterPro" id="IPR035906">
    <property type="entry name" value="MetI-like_sf"/>
</dbReference>
<dbReference type="PANTHER" id="PTHR43386:SF25">
    <property type="entry name" value="PEPTIDE ABC TRANSPORTER PERMEASE PROTEIN"/>
    <property type="match status" value="1"/>
</dbReference>
<feature type="region of interest" description="Disordered" evidence="8">
    <location>
        <begin position="1"/>
        <end position="27"/>
    </location>
</feature>
<reference evidence="10 11" key="1">
    <citation type="submission" date="2017-06" db="EMBL/GenBank/DDBJ databases">
        <authorList>
            <person name="Kim H.J."/>
            <person name="Triplett B.A."/>
        </authorList>
    </citation>
    <scope>NUCLEOTIDE SEQUENCE [LARGE SCALE GENOMIC DNA]</scope>
    <source>
        <strain evidence="10 11">CGMCC 4.2132</strain>
    </source>
</reference>
<organism evidence="10 11">
    <name type="scientific">Streptosporangium subroseum</name>
    <dbReference type="NCBI Taxonomy" id="106412"/>
    <lineage>
        <taxon>Bacteria</taxon>
        <taxon>Bacillati</taxon>
        <taxon>Actinomycetota</taxon>
        <taxon>Actinomycetes</taxon>
        <taxon>Streptosporangiales</taxon>
        <taxon>Streptosporangiaceae</taxon>
        <taxon>Streptosporangium</taxon>
    </lineage>
</organism>
<gene>
    <name evidence="10" type="ORF">SAMN05216276_107041</name>
</gene>
<evidence type="ECO:0000313" key="10">
    <source>
        <dbReference type="EMBL" id="SNT58708.1"/>
    </source>
</evidence>
<comment type="similarity">
    <text evidence="7">Belongs to the binding-protein-dependent transport system permease family.</text>
</comment>
<feature type="transmembrane region" description="Helical" evidence="7">
    <location>
        <begin position="260"/>
        <end position="283"/>
    </location>
</feature>
<proteinExistence type="inferred from homology"/>
<comment type="subcellular location">
    <subcellularLocation>
        <location evidence="1 7">Cell membrane</location>
        <topology evidence="1 7">Multi-pass membrane protein</topology>
    </subcellularLocation>
</comment>
<evidence type="ECO:0000256" key="8">
    <source>
        <dbReference type="SAM" id="MobiDB-lite"/>
    </source>
</evidence>
<sequence>MTTPVTAPVTAPATVPAAPPPGPPRPRRRVPRAGLVLAVAFFALVCAAAAFPGLFAGPPNLVDPVVALRGPGGGHPFGTDQLGRDVFARVVHGARASLLVGLGSTLLAGVAGSAWGLLAALGGRAVREAAMRLADIFLSFPSVLMALLVIAVLGPGTGNAVVAITISLAPGFARVVRVRALVVRDSPYVRAAVNLGLRPGRILRRHIVPNVLAPLLILATLNVGTAVIAGASLSFLGLGPQPPDPEWGSMLAQSRNYLDAGWTLAIFPGGAITLTVMSVTIIGRELQARYEGRESR</sequence>
<dbReference type="CDD" id="cd06261">
    <property type="entry name" value="TM_PBP2"/>
    <property type="match status" value="1"/>
</dbReference>
<name>A0A239NW98_9ACTN</name>
<evidence type="ECO:0000259" key="9">
    <source>
        <dbReference type="PROSITE" id="PS50928"/>
    </source>
</evidence>
<keyword evidence="4 7" id="KW-0812">Transmembrane</keyword>
<evidence type="ECO:0000313" key="11">
    <source>
        <dbReference type="Proteomes" id="UP000198282"/>
    </source>
</evidence>
<evidence type="ECO:0000256" key="1">
    <source>
        <dbReference type="ARBA" id="ARBA00004651"/>
    </source>
</evidence>
<feature type="transmembrane region" description="Helical" evidence="7">
    <location>
        <begin position="35"/>
        <end position="55"/>
    </location>
</feature>
<feature type="transmembrane region" description="Helical" evidence="7">
    <location>
        <begin position="133"/>
        <end position="154"/>
    </location>
</feature>
<accession>A0A239NW98</accession>
<feature type="compositionally biased region" description="Low complexity" evidence="8">
    <location>
        <begin position="1"/>
        <end position="16"/>
    </location>
</feature>
<dbReference type="GO" id="GO:0055085">
    <property type="term" value="P:transmembrane transport"/>
    <property type="evidence" value="ECO:0007669"/>
    <property type="project" value="InterPro"/>
</dbReference>
<evidence type="ECO:0000256" key="7">
    <source>
        <dbReference type="RuleBase" id="RU363032"/>
    </source>
</evidence>
<evidence type="ECO:0000256" key="2">
    <source>
        <dbReference type="ARBA" id="ARBA00022448"/>
    </source>
</evidence>
<dbReference type="PROSITE" id="PS50928">
    <property type="entry name" value="ABC_TM1"/>
    <property type="match status" value="1"/>
</dbReference>
<feature type="transmembrane region" description="Helical" evidence="7">
    <location>
        <begin position="160"/>
        <end position="176"/>
    </location>
</feature>